<evidence type="ECO:0000313" key="11">
    <source>
        <dbReference type="EMBL" id="MBE1578805.1"/>
    </source>
</evidence>
<dbReference type="InterPro" id="IPR017927">
    <property type="entry name" value="FAD-bd_FR_type"/>
</dbReference>
<feature type="transmembrane region" description="Helical" evidence="8">
    <location>
        <begin position="168"/>
        <end position="193"/>
    </location>
</feature>
<dbReference type="InterPro" id="IPR001041">
    <property type="entry name" value="2Fe-2S_ferredoxin-type"/>
</dbReference>
<feature type="domain" description="FAD-binding FR-type" evidence="10">
    <location>
        <begin position="282"/>
        <end position="383"/>
    </location>
</feature>
<keyword evidence="6" id="KW-0408">Iron</keyword>
<feature type="transmembrane region" description="Helical" evidence="8">
    <location>
        <begin position="49"/>
        <end position="70"/>
    </location>
</feature>
<evidence type="ECO:0000256" key="2">
    <source>
        <dbReference type="ARBA" id="ARBA00022630"/>
    </source>
</evidence>
<dbReference type="EMBL" id="JADBEJ010000005">
    <property type="protein sequence ID" value="MBE1578805.1"/>
    <property type="molecule type" value="Genomic_DNA"/>
</dbReference>
<keyword evidence="8" id="KW-0472">Membrane</keyword>
<dbReference type="Gene3D" id="3.10.20.30">
    <property type="match status" value="1"/>
</dbReference>
<dbReference type="InterPro" id="IPR006058">
    <property type="entry name" value="2Fe2S_fd_BS"/>
</dbReference>
<dbReference type="Gene3D" id="3.40.50.80">
    <property type="entry name" value="Nucleotide-binding domain of ferredoxin-NADP reductase (FNR) module"/>
    <property type="match status" value="1"/>
</dbReference>
<dbReference type="PANTHER" id="PTHR47354:SF1">
    <property type="entry name" value="CARNITINE MONOOXYGENASE REDUCTASE SUBUNIT"/>
    <property type="match status" value="1"/>
</dbReference>
<evidence type="ECO:0000256" key="8">
    <source>
        <dbReference type="SAM" id="Phobius"/>
    </source>
</evidence>
<dbReference type="Pfam" id="PF00111">
    <property type="entry name" value="Fer2"/>
    <property type="match status" value="1"/>
</dbReference>
<dbReference type="InterPro" id="IPR036010">
    <property type="entry name" value="2Fe-2S_ferredoxin-like_sf"/>
</dbReference>
<dbReference type="PRINTS" id="PR00409">
    <property type="entry name" value="PHDIOXRDTASE"/>
</dbReference>
<feature type="transmembrane region" description="Helical" evidence="8">
    <location>
        <begin position="20"/>
        <end position="37"/>
    </location>
</feature>
<comment type="cofactor">
    <cofactor evidence="1">
        <name>FAD</name>
        <dbReference type="ChEBI" id="CHEBI:57692"/>
    </cofactor>
</comment>
<evidence type="ECO:0000256" key="6">
    <source>
        <dbReference type="ARBA" id="ARBA00023004"/>
    </source>
</evidence>
<evidence type="ECO:0000256" key="3">
    <source>
        <dbReference type="ARBA" id="ARBA00022714"/>
    </source>
</evidence>
<keyword evidence="7" id="KW-0411">Iron-sulfur</keyword>
<dbReference type="PROSITE" id="PS00197">
    <property type="entry name" value="2FE2S_FER_1"/>
    <property type="match status" value="1"/>
</dbReference>
<evidence type="ECO:0000256" key="5">
    <source>
        <dbReference type="ARBA" id="ARBA00023002"/>
    </source>
</evidence>
<dbReference type="Gene3D" id="2.40.30.10">
    <property type="entry name" value="Translation factors"/>
    <property type="match status" value="1"/>
</dbReference>
<dbReference type="CDD" id="cd00207">
    <property type="entry name" value="fer2"/>
    <property type="match status" value="1"/>
</dbReference>
<dbReference type="InterPro" id="IPR012675">
    <property type="entry name" value="Beta-grasp_dom_sf"/>
</dbReference>
<dbReference type="PANTHER" id="PTHR47354">
    <property type="entry name" value="NADH OXIDOREDUCTASE HCR"/>
    <property type="match status" value="1"/>
</dbReference>
<feature type="transmembrane region" description="Helical" evidence="8">
    <location>
        <begin position="241"/>
        <end position="267"/>
    </location>
</feature>
<keyword evidence="8" id="KW-0812">Transmembrane</keyword>
<comment type="caution">
    <text evidence="11">The sequence shown here is derived from an EMBL/GenBank/DDBJ whole genome shotgun (WGS) entry which is preliminary data.</text>
</comment>
<dbReference type="SUPFAM" id="SSF54292">
    <property type="entry name" value="2Fe-2S ferredoxin-like"/>
    <property type="match status" value="1"/>
</dbReference>
<keyword evidence="2" id="KW-0285">Flavoprotein</keyword>
<keyword evidence="4" id="KW-0479">Metal-binding</keyword>
<protein>
    <submittedName>
        <fullName evidence="11">Ferredoxin-NADP reductase</fullName>
    </submittedName>
</protein>
<dbReference type="CDD" id="cd06185">
    <property type="entry name" value="PDR_like"/>
    <property type="match status" value="1"/>
</dbReference>
<keyword evidence="12" id="KW-1185">Reference proteome</keyword>
<gene>
    <name evidence="11" type="ORF">H4W30_005865</name>
</gene>
<keyword evidence="8" id="KW-1133">Transmembrane helix</keyword>
<feature type="domain" description="2Fe-2S ferredoxin-type" evidence="9">
    <location>
        <begin position="508"/>
        <end position="593"/>
    </location>
</feature>
<feature type="transmembrane region" description="Helical" evidence="8">
    <location>
        <begin position="100"/>
        <end position="117"/>
    </location>
</feature>
<evidence type="ECO:0000259" key="10">
    <source>
        <dbReference type="PROSITE" id="PS51384"/>
    </source>
</evidence>
<evidence type="ECO:0000313" key="12">
    <source>
        <dbReference type="Proteomes" id="UP000656548"/>
    </source>
</evidence>
<dbReference type="SUPFAM" id="SSF63380">
    <property type="entry name" value="Riboflavin synthase domain-like"/>
    <property type="match status" value="1"/>
</dbReference>
<dbReference type="RefSeq" id="WP_192745689.1">
    <property type="nucleotide sequence ID" value="NZ_JADBEJ010000005.1"/>
</dbReference>
<dbReference type="InterPro" id="IPR050415">
    <property type="entry name" value="MRET"/>
</dbReference>
<dbReference type="PROSITE" id="PS51085">
    <property type="entry name" value="2FE2S_FER_2"/>
    <property type="match status" value="1"/>
</dbReference>
<sequence>MTKTRFPAWRTMTPRAHPRWWQLGFATFAVVAILILFPGENAALPTIRTMGVIGYAVAAAVALGCAAALPKPGARRLLIGFHLAFVPMQFLFAFPNPVPNLGMALSVVILVGLRPRFSKLSPRSRKIWLVLHIGVSVGWLGLSLGMLTLALVGLFAGTHVVRHGAYEIFHIFDLVIVIPSVVLTIVTGLVLSLGTPWGLAKHRWVLTKFLISLSIPAAAAVESRWVTELVARTEDPAARPGALGVALVVTVGGFTISLWGATILSVLKPWGRTRWGRDRDSAPAIAVTVADRRQVANDTVALTLAPVGNHDLPTWEPGAHVDLILPSGSIRQYSLCGDPAETRYYRLTVLRDAAGRGGSGEVHALRTGIQVKIRGPRNHFPIVDAPAYLLVAGGIGITPFLPMLPRLAATGSPWRLIYRGRSLDHMAYAEQLAAAHPAQVSLYPADTCRRPDLAELVRGLPAGVAVYCCGPAELVDAMTEVMRKECPQGTLHVERFAATTRTGESRPFDAELRRSGRTVRVPANGTLLAAIHEVSPGVPASCVTGVCGSCRTTVLAGVPDHRDDVLQSHERDRADVIYPCVSRANGDKLVLDL</sequence>
<keyword evidence="3" id="KW-0001">2Fe-2S</keyword>
<evidence type="ECO:0000256" key="4">
    <source>
        <dbReference type="ARBA" id="ARBA00022723"/>
    </source>
</evidence>
<evidence type="ECO:0000256" key="1">
    <source>
        <dbReference type="ARBA" id="ARBA00001974"/>
    </source>
</evidence>
<accession>A0ABR9LE64</accession>
<dbReference type="InterPro" id="IPR039261">
    <property type="entry name" value="FNR_nucleotide-bd"/>
</dbReference>
<dbReference type="InterPro" id="IPR017938">
    <property type="entry name" value="Riboflavin_synthase-like_b-brl"/>
</dbReference>
<evidence type="ECO:0000259" key="9">
    <source>
        <dbReference type="PROSITE" id="PS51085"/>
    </source>
</evidence>
<proteinExistence type="predicted"/>
<reference evidence="11 12" key="1">
    <citation type="submission" date="2020-10" db="EMBL/GenBank/DDBJ databases">
        <title>Sequencing the genomes of 1000 actinobacteria strains.</title>
        <authorList>
            <person name="Klenk H.-P."/>
        </authorList>
    </citation>
    <scope>NUCLEOTIDE SEQUENCE [LARGE SCALE GENOMIC DNA]</scope>
    <source>
        <strain evidence="11 12">DSM 46661</strain>
    </source>
</reference>
<dbReference type="Proteomes" id="UP000656548">
    <property type="component" value="Unassembled WGS sequence"/>
</dbReference>
<dbReference type="SUPFAM" id="SSF52343">
    <property type="entry name" value="Ferredoxin reductase-like, C-terminal NADP-linked domain"/>
    <property type="match status" value="1"/>
</dbReference>
<name>A0ABR9LE64_9PSEU</name>
<organism evidence="11 12">
    <name type="scientific">Amycolatopsis roodepoortensis</name>
    <dbReference type="NCBI Taxonomy" id="700274"/>
    <lineage>
        <taxon>Bacteria</taxon>
        <taxon>Bacillati</taxon>
        <taxon>Actinomycetota</taxon>
        <taxon>Actinomycetes</taxon>
        <taxon>Pseudonocardiales</taxon>
        <taxon>Pseudonocardiaceae</taxon>
        <taxon>Amycolatopsis</taxon>
    </lineage>
</organism>
<feature type="transmembrane region" description="Helical" evidence="8">
    <location>
        <begin position="129"/>
        <end position="156"/>
    </location>
</feature>
<keyword evidence="5" id="KW-0560">Oxidoreductase</keyword>
<dbReference type="PROSITE" id="PS51384">
    <property type="entry name" value="FAD_FR"/>
    <property type="match status" value="1"/>
</dbReference>
<evidence type="ECO:0000256" key="7">
    <source>
        <dbReference type="ARBA" id="ARBA00023014"/>
    </source>
</evidence>